<gene>
    <name evidence="1" type="ORF">MA16_Dca005534</name>
</gene>
<dbReference type="Proteomes" id="UP000233837">
    <property type="component" value="Unassembled WGS sequence"/>
</dbReference>
<protein>
    <submittedName>
        <fullName evidence="1">Uncharacterized protein</fullName>
    </submittedName>
</protein>
<evidence type="ECO:0000313" key="2">
    <source>
        <dbReference type="Proteomes" id="UP000233837"/>
    </source>
</evidence>
<accession>A0A2I0WPV8</accession>
<keyword evidence="2" id="KW-1185">Reference proteome</keyword>
<evidence type="ECO:0000313" key="1">
    <source>
        <dbReference type="EMBL" id="PKU77702.1"/>
    </source>
</evidence>
<dbReference type="EMBL" id="KZ502486">
    <property type="protein sequence ID" value="PKU77702.1"/>
    <property type="molecule type" value="Genomic_DNA"/>
</dbReference>
<dbReference type="AlphaFoldDB" id="A0A2I0WPV8"/>
<proteinExistence type="predicted"/>
<organism evidence="1 2">
    <name type="scientific">Dendrobium catenatum</name>
    <dbReference type="NCBI Taxonomy" id="906689"/>
    <lineage>
        <taxon>Eukaryota</taxon>
        <taxon>Viridiplantae</taxon>
        <taxon>Streptophyta</taxon>
        <taxon>Embryophyta</taxon>
        <taxon>Tracheophyta</taxon>
        <taxon>Spermatophyta</taxon>
        <taxon>Magnoliopsida</taxon>
        <taxon>Liliopsida</taxon>
        <taxon>Asparagales</taxon>
        <taxon>Orchidaceae</taxon>
        <taxon>Epidendroideae</taxon>
        <taxon>Malaxideae</taxon>
        <taxon>Dendrobiinae</taxon>
        <taxon>Dendrobium</taxon>
    </lineage>
</organism>
<reference evidence="1 2" key="1">
    <citation type="journal article" date="2016" name="Sci. Rep.">
        <title>The Dendrobium catenatum Lindl. genome sequence provides insights into polysaccharide synthase, floral development and adaptive evolution.</title>
        <authorList>
            <person name="Zhang G.Q."/>
            <person name="Xu Q."/>
            <person name="Bian C."/>
            <person name="Tsai W.C."/>
            <person name="Yeh C.M."/>
            <person name="Liu K.W."/>
            <person name="Yoshida K."/>
            <person name="Zhang L.S."/>
            <person name="Chang S.B."/>
            <person name="Chen F."/>
            <person name="Shi Y."/>
            <person name="Su Y.Y."/>
            <person name="Zhang Y.Q."/>
            <person name="Chen L.J."/>
            <person name="Yin Y."/>
            <person name="Lin M."/>
            <person name="Huang H."/>
            <person name="Deng H."/>
            <person name="Wang Z.W."/>
            <person name="Zhu S.L."/>
            <person name="Zhao X."/>
            <person name="Deng C."/>
            <person name="Niu S.C."/>
            <person name="Huang J."/>
            <person name="Wang M."/>
            <person name="Liu G.H."/>
            <person name="Yang H.J."/>
            <person name="Xiao X.J."/>
            <person name="Hsiao Y.Y."/>
            <person name="Wu W.L."/>
            <person name="Chen Y.Y."/>
            <person name="Mitsuda N."/>
            <person name="Ohme-Takagi M."/>
            <person name="Luo Y.B."/>
            <person name="Van de Peer Y."/>
            <person name="Liu Z.J."/>
        </authorList>
    </citation>
    <scope>NUCLEOTIDE SEQUENCE [LARGE SCALE GENOMIC DNA]</scope>
    <source>
        <tissue evidence="1">The whole plant</tissue>
    </source>
</reference>
<name>A0A2I0WPV8_9ASPA</name>
<sequence length="64" mass="7314">MDRTVACESFRLWLWEYHQVSNLNRLVGSSFEGANEWSEEGQLLGVWVALLAVGNNKKVEISVF</sequence>
<reference evidence="1 2" key="2">
    <citation type="journal article" date="2017" name="Nature">
        <title>The Apostasia genome and the evolution of orchids.</title>
        <authorList>
            <person name="Zhang G.Q."/>
            <person name="Liu K.W."/>
            <person name="Li Z."/>
            <person name="Lohaus R."/>
            <person name="Hsiao Y.Y."/>
            <person name="Niu S.C."/>
            <person name="Wang J.Y."/>
            <person name="Lin Y.C."/>
            <person name="Xu Q."/>
            <person name="Chen L.J."/>
            <person name="Yoshida K."/>
            <person name="Fujiwara S."/>
            <person name="Wang Z.W."/>
            <person name="Zhang Y.Q."/>
            <person name="Mitsuda N."/>
            <person name="Wang M."/>
            <person name="Liu G.H."/>
            <person name="Pecoraro L."/>
            <person name="Huang H.X."/>
            <person name="Xiao X.J."/>
            <person name="Lin M."/>
            <person name="Wu X.Y."/>
            <person name="Wu W.L."/>
            <person name="Chen Y.Y."/>
            <person name="Chang S.B."/>
            <person name="Sakamoto S."/>
            <person name="Ohme-Takagi M."/>
            <person name="Yagi M."/>
            <person name="Zeng S.J."/>
            <person name="Shen C.Y."/>
            <person name="Yeh C.M."/>
            <person name="Luo Y.B."/>
            <person name="Tsai W.C."/>
            <person name="Van de Peer Y."/>
            <person name="Liu Z.J."/>
        </authorList>
    </citation>
    <scope>NUCLEOTIDE SEQUENCE [LARGE SCALE GENOMIC DNA]</scope>
    <source>
        <tissue evidence="1">The whole plant</tissue>
    </source>
</reference>